<dbReference type="GO" id="GO:0050660">
    <property type="term" value="F:flavin adenine dinucleotide binding"/>
    <property type="evidence" value="ECO:0007669"/>
    <property type="project" value="InterPro"/>
</dbReference>
<keyword evidence="5" id="KW-1185">Reference proteome</keyword>
<dbReference type="Pfam" id="PF00743">
    <property type="entry name" value="FMO-like"/>
    <property type="match status" value="1"/>
</dbReference>
<dbReference type="PANTHER" id="PTHR43539:SF68">
    <property type="entry name" value="FLAVIN-BINDING MONOOXYGENASE-LIKE PROTEIN (AFU_ORTHOLOGUE AFUA_4G09220)"/>
    <property type="match status" value="1"/>
</dbReference>
<evidence type="ECO:0000313" key="5">
    <source>
        <dbReference type="Proteomes" id="UP000179179"/>
    </source>
</evidence>
<organism evidence="4 5">
    <name type="scientific">Aspergillus bombycis</name>
    <dbReference type="NCBI Taxonomy" id="109264"/>
    <lineage>
        <taxon>Eukaryota</taxon>
        <taxon>Fungi</taxon>
        <taxon>Dikarya</taxon>
        <taxon>Ascomycota</taxon>
        <taxon>Pezizomycotina</taxon>
        <taxon>Eurotiomycetes</taxon>
        <taxon>Eurotiomycetidae</taxon>
        <taxon>Eurotiales</taxon>
        <taxon>Aspergillaceae</taxon>
        <taxon>Aspergillus</taxon>
    </lineage>
</organism>
<dbReference type="GO" id="GO:0004499">
    <property type="term" value="F:N,N-dimethylaniline monooxygenase activity"/>
    <property type="evidence" value="ECO:0007669"/>
    <property type="project" value="InterPro"/>
</dbReference>
<evidence type="ECO:0000256" key="2">
    <source>
        <dbReference type="ARBA" id="ARBA00022827"/>
    </source>
</evidence>
<gene>
    <name evidence="4" type="ORF">ABOM_001850</name>
</gene>
<dbReference type="Gene3D" id="3.50.50.60">
    <property type="entry name" value="FAD/NAD(P)-binding domain"/>
    <property type="match status" value="1"/>
</dbReference>
<comment type="caution">
    <text evidence="4">The sequence shown here is derived from an EMBL/GenBank/DDBJ whole genome shotgun (WGS) entry which is preliminary data.</text>
</comment>
<evidence type="ECO:0008006" key="6">
    <source>
        <dbReference type="Google" id="ProtNLM"/>
    </source>
</evidence>
<evidence type="ECO:0000256" key="1">
    <source>
        <dbReference type="ARBA" id="ARBA00022630"/>
    </source>
</evidence>
<reference evidence="4 5" key="1">
    <citation type="journal article" date="2016" name="Genome Biol. Evol.">
        <title>Draft genome sequence of an aflatoxigenic Aspergillus species, A. bombycis.</title>
        <authorList>
            <person name="Moore G.G."/>
            <person name="Mack B.M."/>
            <person name="Beltz S.B."/>
            <person name="Gilbert M.K."/>
        </authorList>
    </citation>
    <scope>NUCLEOTIDE SEQUENCE [LARGE SCALE GENOMIC DNA]</scope>
    <source>
        <strain evidence="5">NRRL 26010</strain>
    </source>
</reference>
<dbReference type="EMBL" id="LYCR01000007">
    <property type="protein sequence ID" value="OGM49640.1"/>
    <property type="molecule type" value="Genomic_DNA"/>
</dbReference>
<sequence>MSRLEELPCELPQSTVESSVNPAAIAIQFESRLPILMHDDLAAKPVWRDLLALTGTLRTFYTSNVLLAWKDNISRARAHSFKAKPELCRVVRIESDTQWVDTFYSFQTDAVPASSCIAILSLVPNTNGEWKIWAIRTVLDQLSGERNVDFLEPADPTMYQATSPFSTTIECAVIGAGQAGLSTAGRLKALGVRCVVVEQNAEVGQNWKSRYNSAKLHTTREYAHLPFDRTFPGDRYPEFLTKDDLAGGYREWTARFGIDIWLSTKLVSASWDEQEQLWSLALEHSNQELILRSRFLVVAIGAGCQQPFIPTYSNRDKFQGITVHSGAYADSKEWTGLKGVVIGTANTGHDVAEDMVDAKLASVTMLQRSPTYVLPAEYYTKILNRTYNASTPTDLADMVGSSQPFAVSRLINQKVLHAAAQQEPERFDALERAGFRTIRYGDIVYQLFERFGGHYMDVGCSEKIARGLIKVKSDALPVSYTETGLLFNDGTQLDADVIVFATGFQSNLKVQMKDVFGSAIVDKLEDFWGFDDEGEVRGAFKLCGHPTLWFHGGTLAVARYYSRFIALQIKAAAVGAPFEIYSQSRLNV</sequence>
<name>A0A1F8AD22_9EURO</name>
<dbReference type="Proteomes" id="UP000179179">
    <property type="component" value="Unassembled WGS sequence"/>
</dbReference>
<dbReference type="SUPFAM" id="SSF51905">
    <property type="entry name" value="FAD/NAD(P)-binding domain"/>
    <property type="match status" value="1"/>
</dbReference>
<dbReference type="InterPro" id="IPR036188">
    <property type="entry name" value="FAD/NAD-bd_sf"/>
</dbReference>
<accession>A0A1F8AD22</accession>
<dbReference type="AlphaFoldDB" id="A0A1F8AD22"/>
<dbReference type="InterPro" id="IPR020946">
    <property type="entry name" value="Flavin_mOase-like"/>
</dbReference>
<dbReference type="InterPro" id="IPR050982">
    <property type="entry name" value="Auxin_biosynth/cation_transpt"/>
</dbReference>
<evidence type="ECO:0000256" key="3">
    <source>
        <dbReference type="ARBA" id="ARBA00023002"/>
    </source>
</evidence>
<keyword evidence="2" id="KW-0274">FAD</keyword>
<proteinExistence type="predicted"/>
<dbReference type="GO" id="GO:0050661">
    <property type="term" value="F:NADP binding"/>
    <property type="evidence" value="ECO:0007669"/>
    <property type="project" value="InterPro"/>
</dbReference>
<dbReference type="RefSeq" id="XP_022393357.1">
    <property type="nucleotide sequence ID" value="XM_022528980.1"/>
</dbReference>
<keyword evidence="3" id="KW-0560">Oxidoreductase</keyword>
<evidence type="ECO:0000313" key="4">
    <source>
        <dbReference type="EMBL" id="OGM49640.1"/>
    </source>
</evidence>
<dbReference type="PANTHER" id="PTHR43539">
    <property type="entry name" value="FLAVIN-BINDING MONOOXYGENASE-LIKE PROTEIN (AFU_ORTHOLOGUE AFUA_4G09220)"/>
    <property type="match status" value="1"/>
</dbReference>
<dbReference type="OrthoDB" id="74360at2759"/>
<keyword evidence="1" id="KW-0285">Flavoprotein</keyword>
<protein>
    <recommendedName>
        <fullName evidence="6">Flavin-containing monooxygenase</fullName>
    </recommendedName>
</protein>
<dbReference type="GeneID" id="34445240"/>